<protein>
    <submittedName>
        <fullName evidence="1">CBS domain-containing protein</fullName>
    </submittedName>
</protein>
<organism evidence="1 2">
    <name type="scientific">Candidatus Nitrosomaritimum aestuariumsis</name>
    <dbReference type="NCBI Taxonomy" id="3342354"/>
    <lineage>
        <taxon>Archaea</taxon>
        <taxon>Nitrososphaerota</taxon>
        <taxon>Nitrososphaeria</taxon>
        <taxon>Nitrosopumilales</taxon>
        <taxon>Nitrosopumilaceae</taxon>
        <taxon>Candidatus Nitrosomaritimum</taxon>
    </lineage>
</organism>
<evidence type="ECO:0000313" key="2">
    <source>
        <dbReference type="Proteomes" id="UP000559653"/>
    </source>
</evidence>
<accession>A0AC60VW21</accession>
<comment type="caution">
    <text evidence="1">The sequence shown here is derived from an EMBL/GenBank/DDBJ whole genome shotgun (WGS) entry which is preliminary data.</text>
</comment>
<reference evidence="1 2" key="1">
    <citation type="journal article" date="2020" name="Appl. Environ. Microbiol.">
        <title>Genomic Characteristics of a Novel Species of Ammonia-Oxidizing Archaea from the Jiulong River Estuary.</title>
        <authorList>
            <person name="Zou D."/>
            <person name="Wan R."/>
            <person name="Han L."/>
            <person name="Xu M.N."/>
            <person name="Liu Y."/>
            <person name="Liu H."/>
            <person name="Kao S.J."/>
            <person name="Li M."/>
        </authorList>
    </citation>
    <scope>NUCLEOTIDE SEQUENCE [LARGE SCALE GENOMIC DNA]</scope>
    <source>
        <strain evidence="1">W1bin1</strain>
    </source>
</reference>
<proteinExistence type="predicted"/>
<name>A0AC60VW21_9ARCH</name>
<dbReference type="Proteomes" id="UP000559653">
    <property type="component" value="Unassembled WGS sequence"/>
</dbReference>
<evidence type="ECO:0000313" key="1">
    <source>
        <dbReference type="EMBL" id="MBA4451566.1"/>
    </source>
</evidence>
<gene>
    <name evidence="1" type="ORF">H2B03_00080</name>
</gene>
<dbReference type="EMBL" id="JACEMZ010000001">
    <property type="protein sequence ID" value="MBA4451566.1"/>
    <property type="molecule type" value="Genomic_DNA"/>
</dbReference>
<sequence length="388" mass="43863">MITDTIYEHLEDIQTTKIKNFVSKPTIIESTDTLSSVINKITKNKAYDAFYINRKNTFSTNILSLLNAKNITSMKVEPYLSPIPYVSPNDSIQKASHIMTHYRTREVPVVSQNKIIGVVTAKKIIKLLSSKDNKWIKANLIYTQNPVTVTSDEPLSTAKRIMISKKIDHLPVLNKDKIKQVLTSSHLIETIIPKESLGRLSRGANRVHKLESRIGNIGSTRVPQCSPNDDLNKILKLMLKTDTTCCLVNLWDNLQGIITFKDILGLLATKIEAQIPLFIVGMPEDQGDIKLITSKFEKTLKRLQQTYSEIHEARVSIKKQRSGGKKEGKFDVTIMITTSHHTPLIYKSLGFDLGEVLEDLSQKLLRNLSKKAKRRSKTSIRKMGLPVF</sequence>